<keyword evidence="4 7" id="KW-0812">Transmembrane</keyword>
<comment type="subcellular location">
    <subcellularLocation>
        <location evidence="1 7">Cell membrane</location>
        <topology evidence="1 7">Multi-pass membrane protein</topology>
    </subcellularLocation>
</comment>
<keyword evidence="5 7" id="KW-1133">Transmembrane helix</keyword>
<keyword evidence="6 7" id="KW-0472">Membrane</keyword>
<dbReference type="OrthoDB" id="9793490at2"/>
<dbReference type="GO" id="GO:0005886">
    <property type="term" value="C:plasma membrane"/>
    <property type="evidence" value="ECO:0007669"/>
    <property type="project" value="UniProtKB-SubCell"/>
</dbReference>
<dbReference type="Gene3D" id="1.10.3720.10">
    <property type="entry name" value="MetI-like"/>
    <property type="match status" value="1"/>
</dbReference>
<dbReference type="EMBL" id="CP036170">
    <property type="protein sequence ID" value="QBF74483.1"/>
    <property type="molecule type" value="Genomic_DNA"/>
</dbReference>
<evidence type="ECO:0000256" key="1">
    <source>
        <dbReference type="ARBA" id="ARBA00004651"/>
    </source>
</evidence>
<dbReference type="InterPro" id="IPR035906">
    <property type="entry name" value="MetI-like_sf"/>
</dbReference>
<feature type="transmembrane region" description="Helical" evidence="7">
    <location>
        <begin position="173"/>
        <end position="202"/>
    </location>
</feature>
<gene>
    <name evidence="8" type="primary">ssuC_1</name>
    <name evidence="8" type="ORF">HDCHBGLK_01885</name>
</gene>
<proteinExistence type="inferred from homology"/>
<dbReference type="HOGENOM" id="CLU_046113_1_2_9"/>
<dbReference type="Pfam" id="PF00528">
    <property type="entry name" value="BPD_transp_1"/>
    <property type="match status" value="1"/>
</dbReference>
<dbReference type="eggNOG" id="COG0600">
    <property type="taxonomic scope" value="Bacteria"/>
</dbReference>
<feature type="transmembrane region" description="Helical" evidence="7">
    <location>
        <begin position="110"/>
        <end position="128"/>
    </location>
</feature>
<evidence type="ECO:0000256" key="2">
    <source>
        <dbReference type="ARBA" id="ARBA00022448"/>
    </source>
</evidence>
<sequence>MKKKSLQDRFIGTIIPIMVLIVWFLSTQNNAVQSYVVPSPKEFAIVFFDFIFGNMQASPYSGKMLENLLISTLRVGKGFYVAGVTGMILGFLTGRVPLLRKMCDPMIQALRAVPGIGYLPLGMVWFGVGEENTLFLISLAAFFPVYLNTQEGASRVPEIYIRAGKMLGAKKMILFFTVIFPAAFSHVIVGLRLALGVSWAYLVLGEMTGVTKGIGAIMMDGRMLGHVDIVLACMVVIAITGKFCDWILVKLCRTFGRGLMEDSSNEG</sequence>
<dbReference type="GeneID" id="62696092"/>
<dbReference type="InterPro" id="IPR000515">
    <property type="entry name" value="MetI-like"/>
</dbReference>
<dbReference type="GO" id="GO:0055085">
    <property type="term" value="P:transmembrane transport"/>
    <property type="evidence" value="ECO:0007669"/>
    <property type="project" value="InterPro"/>
</dbReference>
<dbReference type="SUPFAM" id="SSF161098">
    <property type="entry name" value="MetI-like"/>
    <property type="match status" value="1"/>
</dbReference>
<evidence type="ECO:0000256" key="3">
    <source>
        <dbReference type="ARBA" id="ARBA00022475"/>
    </source>
</evidence>
<keyword evidence="9" id="KW-1185">Reference proteome</keyword>
<dbReference type="PANTHER" id="PTHR30151:SF38">
    <property type="entry name" value="ALIPHATIC SULFONATES TRANSPORT PERMEASE PROTEIN SSUC-RELATED"/>
    <property type="match status" value="1"/>
</dbReference>
<protein>
    <submittedName>
        <fullName evidence="8">Aliphatic sulfonates transport permease protein SsuC</fullName>
    </submittedName>
</protein>
<dbReference type="RefSeq" id="WP_004608099.1">
    <property type="nucleotide sequence ID" value="NZ_CP036170.1"/>
</dbReference>
<dbReference type="KEGG" id="csci:HDCHBGLK_01885"/>
<comment type="similarity">
    <text evidence="7">Belongs to the binding-protein-dependent transport system permease family.</text>
</comment>
<dbReference type="PROSITE" id="PS50928">
    <property type="entry name" value="ABC_TM1"/>
    <property type="match status" value="1"/>
</dbReference>
<evidence type="ECO:0000256" key="7">
    <source>
        <dbReference type="RuleBase" id="RU363032"/>
    </source>
</evidence>
<evidence type="ECO:0000256" key="4">
    <source>
        <dbReference type="ARBA" id="ARBA00022692"/>
    </source>
</evidence>
<feature type="transmembrane region" description="Helical" evidence="7">
    <location>
        <begin position="9"/>
        <end position="26"/>
    </location>
</feature>
<dbReference type="PANTHER" id="PTHR30151">
    <property type="entry name" value="ALKANE SULFONATE ABC TRANSPORTER-RELATED, MEMBRANE SUBUNIT"/>
    <property type="match status" value="1"/>
</dbReference>
<feature type="transmembrane region" description="Helical" evidence="7">
    <location>
        <begin position="229"/>
        <end position="249"/>
    </location>
</feature>
<name>B0NIV6_CLOS5</name>
<evidence type="ECO:0000256" key="6">
    <source>
        <dbReference type="ARBA" id="ARBA00023136"/>
    </source>
</evidence>
<reference evidence="8 9" key="1">
    <citation type="journal article" date="2019" name="Appl. Environ. Microbiol.">
        <title>Clostridium scindens ATCC 35704: integration of nutritional requirements, the complete genome sequence, and global transcriptional responses to bile acids.</title>
        <authorList>
            <person name="Devendran S."/>
            <person name="Shrestha R."/>
            <person name="Alves J.M.P."/>
            <person name="Wolf P.G."/>
            <person name="Ly L."/>
            <person name="Hernandez A.G."/>
            <person name="Mendez-Garcia C."/>
            <person name="Inboden A."/>
            <person name="Wiley J."/>
            <person name="Paul O."/>
            <person name="Allen A."/>
            <person name="Springer E."/>
            <person name="Wright C.L."/>
            <person name="Fields C.J."/>
            <person name="Daniel S.L."/>
            <person name="Ridlon J.M."/>
        </authorList>
    </citation>
    <scope>NUCLEOTIDE SEQUENCE [LARGE SCALE GENOMIC DNA]</scope>
    <source>
        <strain evidence="8 9">ATCC 35704</strain>
    </source>
</reference>
<dbReference type="STRING" id="411468.CLOSCI_03435"/>
<dbReference type="CDD" id="cd06261">
    <property type="entry name" value="TM_PBP2"/>
    <property type="match status" value="1"/>
</dbReference>
<accession>B0NIV6</accession>
<evidence type="ECO:0000313" key="9">
    <source>
        <dbReference type="Proteomes" id="UP000289664"/>
    </source>
</evidence>
<dbReference type="AlphaFoldDB" id="B0NIV6"/>
<keyword evidence="3" id="KW-1003">Cell membrane</keyword>
<keyword evidence="2 7" id="KW-0813">Transport</keyword>
<evidence type="ECO:0000256" key="5">
    <source>
        <dbReference type="ARBA" id="ARBA00022989"/>
    </source>
</evidence>
<dbReference type="Proteomes" id="UP000289664">
    <property type="component" value="Chromosome"/>
</dbReference>
<organism evidence="8 9">
    <name type="scientific">Clostridium scindens (strain ATCC 35704 / DSM 5676 / VPI 13733 / 19)</name>
    <dbReference type="NCBI Taxonomy" id="411468"/>
    <lineage>
        <taxon>Bacteria</taxon>
        <taxon>Bacillati</taxon>
        <taxon>Bacillota</taxon>
        <taxon>Clostridia</taxon>
        <taxon>Lachnospirales</taxon>
        <taxon>Lachnospiraceae</taxon>
    </lineage>
</organism>
<feature type="transmembrane region" description="Helical" evidence="7">
    <location>
        <begin position="78"/>
        <end position="98"/>
    </location>
</feature>
<evidence type="ECO:0000313" key="8">
    <source>
        <dbReference type="EMBL" id="QBF74483.1"/>
    </source>
</evidence>